<dbReference type="OMA" id="MVKCGFI"/>
<dbReference type="EMBL" id="AAAIXK010000004">
    <property type="protein sequence ID" value="EAC5550371.1"/>
    <property type="molecule type" value="Genomic_DNA"/>
</dbReference>
<dbReference type="KEGG" id="lmv:Y193_02370"/>
<comment type="cofactor">
    <cofactor evidence="4">
        <name>a divalent metal cation</name>
        <dbReference type="ChEBI" id="CHEBI:60240"/>
    </cofactor>
    <text evidence="4">Binds 2 divalent metal cations per subunit.</text>
</comment>
<dbReference type="EMBL" id="AABAGT010000005">
    <property type="protein sequence ID" value="EAG0866570.1"/>
    <property type="molecule type" value="Genomic_DNA"/>
</dbReference>
<comment type="caution">
    <text evidence="19">The sequence shown here is derived from an EMBL/GenBank/DDBJ whole genome shotgun (WGS) entry which is preliminary data.</text>
</comment>
<dbReference type="Proteomes" id="UP000368512">
    <property type="component" value="Unassembled WGS sequence"/>
</dbReference>
<dbReference type="PIRSF" id="PIRSF016839">
    <property type="entry name" value="PhP"/>
    <property type="match status" value="1"/>
</dbReference>
<evidence type="ECO:0000313" key="49">
    <source>
        <dbReference type="Proteomes" id="UP000840197"/>
    </source>
</evidence>
<reference evidence="49 50" key="2">
    <citation type="journal article" date="2018" name="Genome Biol.">
        <title>SKESA: strategic k-mer extension for scrupulous assemblies.</title>
        <authorList>
            <person name="Souvorov A."/>
            <person name="Agarwala R."/>
            <person name="Lipman D.J."/>
        </authorList>
    </citation>
    <scope>NUCLEOTIDE SEQUENCE [LARGE SCALE GENOMIC DNA]</scope>
    <source>
        <strain evidence="23">09CEB371LM</strain>
        <strain evidence="26">2017-325981-023-01</strain>
        <strain evidence="24 49">CFIAFB20130012</strain>
        <strain evidence="25 51">DMG1500109</strain>
    </source>
</reference>
<feature type="binding site" description="via carbamate group" evidence="4">
    <location>
        <position position="154"/>
    </location>
    <ligand>
        <name>Zn(2+)</name>
        <dbReference type="ChEBI" id="CHEBI:29105"/>
        <label>2</label>
    </ligand>
</feature>
<feature type="binding site" evidence="4">
    <location>
        <position position="272"/>
    </location>
    <ligand>
        <name>Zn(2+)</name>
        <dbReference type="ChEBI" id="CHEBI:29105"/>
        <label>1</label>
    </ligand>
</feature>
<reference evidence="28 46" key="9">
    <citation type="submission" date="2020-06" db="EMBL/GenBank/DDBJ databases">
        <title>Two Listeria outbreaks in Switzerland in 2018 and 2020.</title>
        <authorList>
            <person name="Stevens M.J.A."/>
            <person name="Bloemberg G."/>
            <person name="Nusch-Inderbinnen M."/>
            <person name="Stephan R."/>
        </authorList>
    </citation>
    <scope>NUCLEOTIDE SEQUENCE [LARGE SCALE GENOMIC DNA]</scope>
    <source>
        <strain evidence="28 46">N18-0707</strain>
    </source>
</reference>
<evidence type="ECO:0000313" key="19">
    <source>
        <dbReference type="EMBL" id="EAH3293743.1"/>
    </source>
</evidence>
<evidence type="ECO:0000256" key="1">
    <source>
        <dbReference type="ARBA" id="ARBA00022723"/>
    </source>
</evidence>
<evidence type="ECO:0000313" key="48">
    <source>
        <dbReference type="Proteomes" id="UP000548278"/>
    </source>
</evidence>
<feature type="binding site" description="via carbamate group" evidence="4">
    <location>
        <position position="154"/>
    </location>
    <ligand>
        <name>Zn(2+)</name>
        <dbReference type="ChEBI" id="CHEBI:29105"/>
        <label>1</label>
    </ligand>
</feature>
<evidence type="ECO:0000313" key="6">
    <source>
        <dbReference type="EMBL" id="EAC5550371.1"/>
    </source>
</evidence>
<evidence type="ECO:0000313" key="27">
    <source>
        <dbReference type="EMBL" id="KAA9448203.1"/>
    </source>
</evidence>
<dbReference type="Proteomes" id="UP000843503">
    <property type="component" value="Unassembled WGS sequence"/>
</dbReference>
<evidence type="ECO:0000313" key="34">
    <source>
        <dbReference type="Proteomes" id="UP000368512"/>
    </source>
</evidence>
<dbReference type="EMBL" id="AAALRN010000002">
    <property type="protein sequence ID" value="EAD1184335.1"/>
    <property type="molecule type" value="Genomic_DNA"/>
</dbReference>
<reference evidence="33 34" key="4">
    <citation type="submission" date="2018-06" db="EMBL/GenBank/DDBJ databases">
        <authorList>
            <consortium name="GenomeTrakr: Next Generation Sequencing Network for Food Pathogen Tracability"/>
        </authorList>
    </citation>
    <scope>NUCLEOTIDE SEQUENCE [LARGE SCALE GENOMIC DNA]</scope>
    <source>
        <strain evidence="7 34">CFSAN008042</strain>
        <strain evidence="14 43">CFSAN063727</strain>
        <strain evidence="9 35">FDA00006494</strain>
        <strain evidence="6 33">FDA00007096</strain>
        <strain evidence="8 36">FDA00008584</strain>
        <strain evidence="20 42">LS1344</strain>
    </source>
</reference>
<evidence type="ECO:0000313" key="11">
    <source>
        <dbReference type="EMBL" id="EAE4941636.1"/>
    </source>
</evidence>
<evidence type="ECO:0000313" key="21">
    <source>
        <dbReference type="EMBL" id="ECY9781564.1"/>
    </source>
</evidence>
<evidence type="ECO:0000313" key="46">
    <source>
        <dbReference type="Proteomes" id="UP000544530"/>
    </source>
</evidence>
<keyword evidence="1 4" id="KW-0479">Metal-binding</keyword>
<dbReference type="EMBL" id="AABEKY010000002">
    <property type="protein sequence ID" value="EAG9386475.1"/>
    <property type="molecule type" value="Genomic_DNA"/>
</dbReference>
<dbReference type="Proteomes" id="UP000393182">
    <property type="component" value="Unassembled WGS sequence"/>
</dbReference>
<dbReference type="Proteomes" id="UP000489121">
    <property type="component" value="Unassembled WGS sequence"/>
</dbReference>
<reference evidence="27 37" key="3">
    <citation type="submission" date="2018-04" db="EMBL/GenBank/DDBJ databases">
        <title>Genome Analysis of a Prevalent Clone of Listeria monocytogenes Sequence Type 87 in China.</title>
        <authorList>
            <person name="Wang Y."/>
        </authorList>
    </citation>
    <scope>NUCLEOTIDE SEQUENCE [LARGE SCALE GENOMIC DNA]</scope>
    <source>
        <strain evidence="27 37">ICDC_LM1523</strain>
    </source>
</reference>
<feature type="modified residue" description="N6-carboxylysine" evidence="3 5">
    <location>
        <position position="154"/>
    </location>
</feature>
<feature type="binding site" evidence="4">
    <location>
        <position position="187"/>
    </location>
    <ligand>
        <name>Zn(2+)</name>
        <dbReference type="ChEBI" id="CHEBI:29105"/>
        <label>2</label>
    </ligand>
</feature>
<dbReference type="EMBL" id="AABGUK010000004">
    <property type="protein sequence ID" value="EAH4242479.1"/>
    <property type="molecule type" value="Genomic_DNA"/>
</dbReference>
<dbReference type="EMBL" id="DABJAN010000003">
    <property type="protein sequence ID" value="HAJ9593310.1"/>
    <property type="molecule type" value="Genomic_DNA"/>
</dbReference>
<feature type="binding site" evidence="4">
    <location>
        <position position="24"/>
    </location>
    <ligand>
        <name>Zn(2+)</name>
        <dbReference type="ChEBI" id="CHEBI:29105"/>
        <label>1</label>
    </ligand>
</feature>
<dbReference type="PANTHER" id="PTHR10819:SF3">
    <property type="entry name" value="PHOSPHOTRIESTERASE-RELATED PROTEIN"/>
    <property type="match status" value="1"/>
</dbReference>
<dbReference type="EMBL" id="AABBZO010000001">
    <property type="protein sequence ID" value="EAG4460716.1"/>
    <property type="molecule type" value="Genomic_DNA"/>
</dbReference>
<evidence type="ECO:0000313" key="17">
    <source>
        <dbReference type="EMBL" id="EAG9518937.1"/>
    </source>
</evidence>
<dbReference type="SUPFAM" id="SSF51556">
    <property type="entry name" value="Metallo-dependent hydrolases"/>
    <property type="match status" value="1"/>
</dbReference>
<organism evidence="19 44">
    <name type="scientific">Listeria monocytogenes</name>
    <dbReference type="NCBI Taxonomy" id="1639"/>
    <lineage>
        <taxon>Bacteria</taxon>
        <taxon>Bacillati</taxon>
        <taxon>Bacillota</taxon>
        <taxon>Bacilli</taxon>
        <taxon>Bacillales</taxon>
        <taxon>Listeriaceae</taxon>
        <taxon>Listeria</taxon>
    </lineage>
</organism>
<dbReference type="AlphaFoldDB" id="A0A0B8R0X1"/>
<dbReference type="Proteomes" id="UP000358545">
    <property type="component" value="Unassembled WGS sequence"/>
</dbReference>
<evidence type="ECO:0000256" key="3">
    <source>
        <dbReference type="PIRSR" id="PIRSR601559-50"/>
    </source>
</evidence>
<evidence type="ECO:0000313" key="23">
    <source>
        <dbReference type="EMBL" id="HAA8052541.1"/>
    </source>
</evidence>
<evidence type="ECO:0000313" key="18">
    <source>
        <dbReference type="EMBL" id="EAH2281546.1"/>
    </source>
</evidence>
<dbReference type="Proteomes" id="UP000527632">
    <property type="component" value="Unassembled WGS sequence"/>
</dbReference>
<dbReference type="Proteomes" id="UP000460224">
    <property type="component" value="Unassembled WGS sequence"/>
</dbReference>
<dbReference type="CDD" id="cd00530">
    <property type="entry name" value="PTE"/>
    <property type="match status" value="1"/>
</dbReference>
<evidence type="ECO:0000313" key="31">
    <source>
        <dbReference type="Proteomes" id="UP000336166"/>
    </source>
</evidence>
<evidence type="ECO:0000313" key="13">
    <source>
        <dbReference type="EMBL" id="EAG1892798.1"/>
    </source>
</evidence>
<dbReference type="EMBL" id="AABDGJ010000001">
    <property type="protein sequence ID" value="EAG6989035.1"/>
    <property type="molecule type" value="Genomic_DNA"/>
</dbReference>
<evidence type="ECO:0000313" key="33">
    <source>
        <dbReference type="Proteomes" id="UP000365297"/>
    </source>
</evidence>
<evidence type="ECO:0000313" key="16">
    <source>
        <dbReference type="EMBL" id="EAG9386475.1"/>
    </source>
</evidence>
<dbReference type="GO" id="GO:0008270">
    <property type="term" value="F:zinc ion binding"/>
    <property type="evidence" value="ECO:0007669"/>
    <property type="project" value="InterPro"/>
</dbReference>
<reference evidence="29 30" key="1">
    <citation type="journal article" date="2018" name="BMC Genomics">
        <title>Genes significantly associated with lineage II food isolates of Listeria monocytogenes.</title>
        <authorList>
            <person name="Pirone-Davies C."/>
            <person name="Chen Y."/>
            <person name="Pightling A."/>
            <person name="Ryan G."/>
            <person name="Wang Y."/>
            <person name="Yao K."/>
            <person name="Hoffmann M."/>
            <person name="Allard M.W."/>
        </authorList>
    </citation>
    <scope>NUCLEOTIDE SEQUENCE [LARGE SCALE GENOMIC DNA]</scope>
    <source>
        <strain evidence="29 30">PNUSAL000550</strain>
    </source>
</reference>
<proteinExistence type="inferred from homology"/>
<dbReference type="EMBL" id="AABEMN010000004">
    <property type="protein sequence ID" value="EAG9518937.1"/>
    <property type="molecule type" value="Genomic_DNA"/>
</dbReference>
<evidence type="ECO:0000313" key="38">
    <source>
        <dbReference type="Proteomes" id="UP000467536"/>
    </source>
</evidence>
<dbReference type="Pfam" id="PF02126">
    <property type="entry name" value="PTE"/>
    <property type="match status" value="1"/>
</dbReference>
<sequence>MSFIRTFYGDIAPEQLGFTYSHEHIVCVPAYWQERDADDLLLDDKEKSQLDVQDFADLGGKTIVDATAVDYGRRVLDVAQISKETGIQIVGTAGFNKSFLWDGKIKPELKPIIGDFETYYEWIENTTTDKLTEFVVNEVENGLEGTPYKAGQVKFGTGYNMITPLEEKTIRAVARAHHETKAPIHSHTEAGTMALEQIEILKQENIPLEYLSIGHMDRNLDPYYHKQVAKTGAFMSFDGIAKIKYAPESARIAAILYLVSEGFEDQILVSGDTARKTYYKHYGHGPGLEYIAKKWVPRFIDEANEKGFDGEKLVKKFFVDNPARCFTFKK</sequence>
<feature type="binding site" evidence="4">
    <location>
        <position position="22"/>
    </location>
    <ligand>
        <name>Zn(2+)</name>
        <dbReference type="ChEBI" id="CHEBI:29105"/>
        <label>1</label>
    </ligand>
</feature>
<dbReference type="InterPro" id="IPR032466">
    <property type="entry name" value="Metal_Hydrolase"/>
</dbReference>
<reference evidence="41 48" key="5">
    <citation type="submission" date="2019-04" db="EMBL/GenBank/DDBJ databases">
        <authorList>
            <consortium name="GenomeTrakr network: Whole genome sequencing for foodborne pathogen traceback"/>
        </authorList>
    </citation>
    <scope>NUCLEOTIDE SEQUENCE [LARGE SCALE GENOMIC DNA]</scope>
    <source>
        <strain evidence="15 48">CFSAN004300</strain>
        <strain evidence="16 41">CFSAN072474</strain>
    </source>
</reference>
<evidence type="ECO:0000313" key="47">
    <source>
        <dbReference type="Proteomes" id="UP000546397"/>
    </source>
</evidence>
<dbReference type="Proteomes" id="UP000548278">
    <property type="component" value="Unassembled WGS sequence"/>
</dbReference>
<dbReference type="EMBL" id="DAAJZA010000001">
    <property type="protein sequence ID" value="HAC1753413.1"/>
    <property type="molecule type" value="Genomic_DNA"/>
</dbReference>
<dbReference type="EMBL" id="AAAQQZ010000004">
    <property type="protein sequence ID" value="EAE1338919.1"/>
    <property type="molecule type" value="Genomic_DNA"/>
</dbReference>
<evidence type="ECO:0000313" key="41">
    <source>
        <dbReference type="Proteomes" id="UP000522199"/>
    </source>
</evidence>
<dbReference type="Proteomes" id="UP000272537">
    <property type="component" value="Unassembled WGS sequence"/>
</dbReference>
<evidence type="ECO:0000256" key="5">
    <source>
        <dbReference type="PROSITE-ProRule" id="PRU00679"/>
    </source>
</evidence>
<name>A0A0B8R0X1_LISMN</name>
<evidence type="ECO:0000313" key="25">
    <source>
        <dbReference type="EMBL" id="HAC1753413.1"/>
    </source>
</evidence>
<feature type="binding site" evidence="4">
    <location>
        <position position="215"/>
    </location>
    <ligand>
        <name>Zn(2+)</name>
        <dbReference type="ChEBI" id="CHEBI:29105"/>
        <label>2</label>
    </ligand>
</feature>
<dbReference type="Proteomes" id="UP000840039">
    <property type="component" value="Unassembled WGS sequence"/>
</dbReference>
<evidence type="ECO:0000313" key="15">
    <source>
        <dbReference type="EMBL" id="EAG6989035.1"/>
    </source>
</evidence>
<accession>A0A0B8R0X1</accession>
<keyword evidence="2" id="KW-0378">Hydrolase</keyword>
<evidence type="ECO:0000313" key="7">
    <source>
        <dbReference type="EMBL" id="EAC7480133.1"/>
    </source>
</evidence>
<dbReference type="InterPro" id="IPR001559">
    <property type="entry name" value="Phosphotriesterase"/>
</dbReference>
<dbReference type="Proteomes" id="UP000522199">
    <property type="component" value="Unassembled WGS sequence"/>
</dbReference>
<dbReference type="PROSITE" id="PS51347">
    <property type="entry name" value="PHOSPHOTRIESTERASE_2"/>
    <property type="match status" value="1"/>
</dbReference>
<dbReference type="Proteomes" id="UP000533021">
    <property type="component" value="Unassembled WGS sequence"/>
</dbReference>
<dbReference type="Proteomes" id="UP000478682">
    <property type="component" value="Unassembled WGS sequence"/>
</dbReference>
<evidence type="ECO:0000313" key="51">
    <source>
        <dbReference type="Proteomes" id="UP000843775"/>
    </source>
</evidence>
<dbReference type="EMBL" id="AAASLB010000003">
    <property type="protein sequence ID" value="EAE4941636.1"/>
    <property type="molecule type" value="Genomic_DNA"/>
</dbReference>
<dbReference type="Proteomes" id="UP000467536">
    <property type="component" value="Unassembled WGS sequence"/>
</dbReference>
<reference evidence="26" key="8">
    <citation type="submission" date="2020-05" db="EMBL/GenBank/DDBJ databases">
        <authorList>
            <consortium name="NCBI Pathogen Detection Project"/>
        </authorList>
    </citation>
    <scope>NUCLEOTIDE SEQUENCE</scope>
    <source>
        <strain evidence="23">09CEB371LM</strain>
        <strain evidence="26">2017-325981-023-01</strain>
        <strain evidence="24">CFIAFB20130012</strain>
        <strain evidence="25">DMG1500109</strain>
    </source>
</reference>
<dbReference type="Proteomes" id="UP000403352">
    <property type="component" value="Unassembled WGS sequence"/>
</dbReference>
<evidence type="ECO:0000313" key="42">
    <source>
        <dbReference type="Proteomes" id="UP000527632"/>
    </source>
</evidence>
<dbReference type="Proteomes" id="UP000530452">
    <property type="component" value="Unassembled WGS sequence"/>
</dbReference>
<evidence type="ECO:0000313" key="44">
    <source>
        <dbReference type="Proteomes" id="UP000530452"/>
    </source>
</evidence>
<evidence type="ECO:0000313" key="22">
    <source>
        <dbReference type="EMBL" id="EDO0984437.1"/>
    </source>
</evidence>
<evidence type="ECO:0000313" key="20">
    <source>
        <dbReference type="EMBL" id="EAH4242479.1"/>
    </source>
</evidence>
<reference evidence="21 40" key="7">
    <citation type="submission" date="2019-09" db="EMBL/GenBank/DDBJ databases">
        <authorList>
            <consortium name="PulseNet: The National Subtyping Network for Foodborne Disease Surveillance"/>
            <person name="Tarr C.L."/>
            <person name="Trees E."/>
            <person name="Katz L.S."/>
            <person name="Carleton-Romer H.A."/>
            <person name="Stroika S."/>
            <person name="Kucerova Z."/>
            <person name="Roache K.F."/>
            <person name="Sabol A.L."/>
            <person name="Besser J."/>
            <person name="Gerner-Smidt P."/>
        </authorList>
    </citation>
    <scope>NUCLEOTIDE SEQUENCE [LARGE SCALE GENOMIC DNA]</scope>
    <source>
        <strain evidence="10 31">PNUSAL000134</strain>
        <strain evidence="12 32">PNUSAL002180</strain>
        <strain evidence="13 39">PNUSAL002298</strain>
        <strain evidence="21 40">PNUSAL005692</strain>
    </source>
</reference>
<dbReference type="Proteomes" id="UP000843775">
    <property type="component" value="Unassembled WGS sequence"/>
</dbReference>
<evidence type="ECO:0000313" key="12">
    <source>
        <dbReference type="EMBL" id="EAG0866570.1"/>
    </source>
</evidence>
<dbReference type="EMBL" id="QDAY01000004">
    <property type="protein sequence ID" value="KAA9448203.1"/>
    <property type="molecule type" value="Genomic_DNA"/>
</dbReference>
<dbReference type="EMBL" id="QXLS01000002">
    <property type="protein sequence ID" value="RKA09634.1"/>
    <property type="molecule type" value="Genomic_DNA"/>
</dbReference>
<evidence type="ECO:0000313" key="8">
    <source>
        <dbReference type="EMBL" id="EAD1184335.1"/>
    </source>
</evidence>
<dbReference type="Proteomes" id="UP000528151">
    <property type="component" value="Unassembled WGS sequence"/>
</dbReference>
<evidence type="ECO:0000313" key="10">
    <source>
        <dbReference type="EMBL" id="EAE2353255.1"/>
    </source>
</evidence>
<dbReference type="KEGG" id="lmok:CQ02_13470"/>
<dbReference type="EMBL" id="AAAREG010000002">
    <property type="protein sequence ID" value="EAE2353255.1"/>
    <property type="molecule type" value="Genomic_DNA"/>
</dbReference>
<evidence type="ECO:0000313" key="45">
    <source>
        <dbReference type="Proteomes" id="UP000533021"/>
    </source>
</evidence>
<dbReference type="Proteomes" id="UP000840197">
    <property type="component" value="Unassembled WGS sequence"/>
</dbReference>
<dbReference type="Gene3D" id="3.20.20.140">
    <property type="entry name" value="Metal-dependent hydrolases"/>
    <property type="match status" value="1"/>
</dbReference>
<evidence type="ECO:0000256" key="4">
    <source>
        <dbReference type="PIRSR" id="PIRSR601559-51"/>
    </source>
</evidence>
<evidence type="ECO:0000313" key="39">
    <source>
        <dbReference type="Proteomes" id="UP000478682"/>
    </source>
</evidence>
<evidence type="ECO:0000313" key="36">
    <source>
        <dbReference type="Proteomes" id="UP000403352"/>
    </source>
</evidence>
<dbReference type="EMBL" id="AABATR010000002">
    <property type="protein sequence ID" value="EAG1892798.1"/>
    <property type="molecule type" value="Genomic_DNA"/>
</dbReference>
<evidence type="ECO:0000313" key="26">
    <source>
        <dbReference type="EMBL" id="HAJ9593310.1"/>
    </source>
</evidence>
<evidence type="ECO:0000313" key="50">
    <source>
        <dbReference type="Proteomes" id="UP000843503"/>
    </source>
</evidence>
<evidence type="ECO:0000313" key="29">
    <source>
        <dbReference type="EMBL" id="RKA09634.1"/>
    </source>
</evidence>
<dbReference type="PANTHER" id="PTHR10819">
    <property type="entry name" value="PHOSPHOTRIESTERASE-RELATED"/>
    <property type="match status" value="1"/>
</dbReference>
<dbReference type="EMBL" id="DAAIHR010000002">
    <property type="protein sequence ID" value="HAB8397344.1"/>
    <property type="molecule type" value="Genomic_DNA"/>
</dbReference>
<reference evidence="44 45" key="6">
    <citation type="submission" date="2019-04" db="EMBL/GenBank/DDBJ databases">
        <authorList>
            <person name="Ashton P.M."/>
            <person name="Dallman T."/>
            <person name="Nair S."/>
            <person name="De Pinna E."/>
            <person name="Peters T."/>
            <person name="Grant K."/>
        </authorList>
    </citation>
    <scope>NUCLEOTIDE SEQUENCE [LARGE SCALE GENOMIC DNA]</scope>
    <source>
        <strain evidence="18 45">282333</strain>
        <strain evidence="19 44">282352</strain>
        <strain evidence="17 47">289003</strain>
        <strain evidence="22 38">788324</strain>
        <strain evidence="11">RL15000286</strain>
    </source>
</reference>
<dbReference type="RefSeq" id="WP_003726307.1">
    <property type="nucleotide sequence ID" value="NC_021825.2"/>
</dbReference>
<dbReference type="EMBL" id="AALGDA010000002">
    <property type="protein sequence ID" value="ECY9781564.1"/>
    <property type="molecule type" value="Genomic_DNA"/>
</dbReference>
<dbReference type="GO" id="GO:0016787">
    <property type="term" value="F:hydrolase activity"/>
    <property type="evidence" value="ECO:0007669"/>
    <property type="project" value="UniProtKB-KW"/>
</dbReference>
<dbReference type="Proteomes" id="UP000379076">
    <property type="component" value="Unassembled WGS sequence"/>
</dbReference>
<dbReference type="EMBL" id="AAAJWF010000003">
    <property type="protein sequence ID" value="EAC7480133.1"/>
    <property type="molecule type" value="Genomic_DNA"/>
</dbReference>
<protein>
    <submittedName>
        <fullName evidence="19 29">Phosphotriesterase</fullName>
    </submittedName>
</protein>
<gene>
    <name evidence="29" type="primary">php</name>
    <name evidence="12" type="ORF">A8L61_04655</name>
    <name evidence="15" type="ORF">AB917_00305</name>
    <name evidence="9" type="ORF">ART25_08385</name>
    <name evidence="6" type="ORF">ARY78_08015</name>
    <name evidence="13" type="ORF">BB997_04160</name>
    <name evidence="14" type="ORF">CA369_00300</name>
    <name evidence="16" type="ORF">CW845_03135</name>
    <name evidence="18" type="ORF">D4920_05640</name>
    <name evidence="17" type="ORF">D4B11_04080</name>
    <name evidence="19" type="ORF">D5N24_04985</name>
    <name evidence="27" type="ORF">DCK61_11105</name>
    <name evidence="7" type="ORF">DQ70_05515</name>
    <name evidence="29" type="ORF">DYZ80_01278</name>
    <name evidence="11" type="ORF">E1W56_06215</name>
    <name evidence="20" type="ORF">E5F58_10835</name>
    <name evidence="21" type="ORF">F6515_01015</name>
    <name evidence="22" type="ORF">FV747_00305</name>
    <name evidence="23" type="ORF">GHH22_05150</name>
    <name evidence="25" type="ORF">GI949_00310</name>
    <name evidence="24" type="ORF">GYR60_02335</name>
    <name evidence="26" type="ORF">HQN34_001510</name>
    <name evidence="28" type="ORF">HZJ64_03330</name>
    <name evidence="8" type="ORF">QD52_04460</name>
    <name evidence="10" type="ORF">Y261_02700</name>
</gene>
<evidence type="ECO:0000313" key="9">
    <source>
        <dbReference type="EMBL" id="EAE1338919.1"/>
    </source>
</evidence>
<dbReference type="EMBL" id="AANEHK010000001">
    <property type="protein sequence ID" value="EDO0984437.1"/>
    <property type="molecule type" value="Genomic_DNA"/>
</dbReference>
<comment type="similarity">
    <text evidence="5">Belongs to the metallo-dependent hydrolases superfamily. Phosphotriesterase family.</text>
</comment>
<dbReference type="Proteomes" id="UP000544530">
    <property type="component" value="Unassembled WGS sequence"/>
</dbReference>
<dbReference type="Proteomes" id="UP000546397">
    <property type="component" value="Unassembled WGS sequence"/>
</dbReference>
<evidence type="ECO:0000313" key="24">
    <source>
        <dbReference type="EMBL" id="HAB8397344.1"/>
    </source>
</evidence>
<dbReference type="EMBL" id="JACAVN010000002">
    <property type="protein sequence ID" value="NYA00854.1"/>
    <property type="molecule type" value="Genomic_DNA"/>
</dbReference>
<evidence type="ECO:0000313" key="14">
    <source>
        <dbReference type="EMBL" id="EAG4460716.1"/>
    </source>
</evidence>
<evidence type="ECO:0000313" key="40">
    <source>
        <dbReference type="Proteomes" id="UP000489121"/>
    </source>
</evidence>
<evidence type="ECO:0000313" key="28">
    <source>
        <dbReference type="EMBL" id="NYA00854.1"/>
    </source>
</evidence>
<dbReference type="Proteomes" id="UP000336166">
    <property type="component" value="Unassembled WGS sequence"/>
</dbReference>
<evidence type="ECO:0000313" key="43">
    <source>
        <dbReference type="Proteomes" id="UP000528151"/>
    </source>
</evidence>
<evidence type="ECO:0000313" key="30">
    <source>
        <dbReference type="Proteomes" id="UP000272537"/>
    </source>
</evidence>
<dbReference type="Proteomes" id="UP000365297">
    <property type="component" value="Unassembled WGS sequence"/>
</dbReference>
<dbReference type="EMBL" id="AABGHY010000003">
    <property type="protein sequence ID" value="EAH3293743.1"/>
    <property type="molecule type" value="Genomic_DNA"/>
</dbReference>
<evidence type="ECO:0000313" key="32">
    <source>
        <dbReference type="Proteomes" id="UP000358545"/>
    </source>
</evidence>
<evidence type="ECO:0000256" key="2">
    <source>
        <dbReference type="ARBA" id="ARBA00022801"/>
    </source>
</evidence>
<evidence type="ECO:0000313" key="37">
    <source>
        <dbReference type="Proteomes" id="UP000460224"/>
    </source>
</evidence>
<dbReference type="EMBL" id="DAAEEB010000003">
    <property type="protein sequence ID" value="HAA8052541.1"/>
    <property type="molecule type" value="Genomic_DNA"/>
</dbReference>
<evidence type="ECO:0000313" key="35">
    <source>
        <dbReference type="Proteomes" id="UP000379076"/>
    </source>
</evidence>
<dbReference type="EMBL" id="AABFVG010000003">
    <property type="protein sequence ID" value="EAH2281546.1"/>
    <property type="molecule type" value="Genomic_DNA"/>
</dbReference>